<feature type="region of interest" description="Disordered" evidence="1">
    <location>
        <begin position="260"/>
        <end position="308"/>
    </location>
</feature>
<reference evidence="2 3" key="1">
    <citation type="submission" date="2020-11" db="EMBL/GenBank/DDBJ databases">
        <title>genome sequence of strain KACC 18849.</title>
        <authorList>
            <person name="Gao J."/>
            <person name="Zhang X."/>
        </authorList>
    </citation>
    <scope>NUCLEOTIDE SEQUENCE [LARGE SCALE GENOMIC DNA]</scope>
    <source>
        <strain evidence="2 3">KACC 18849</strain>
    </source>
</reference>
<evidence type="ECO:0000256" key="1">
    <source>
        <dbReference type="SAM" id="MobiDB-lite"/>
    </source>
</evidence>
<feature type="region of interest" description="Disordered" evidence="1">
    <location>
        <begin position="211"/>
        <end position="236"/>
    </location>
</feature>
<proteinExistence type="predicted"/>
<evidence type="ECO:0000313" key="3">
    <source>
        <dbReference type="Proteomes" id="UP000639859"/>
    </source>
</evidence>
<protein>
    <submittedName>
        <fullName evidence="2">Uncharacterized protein</fullName>
    </submittedName>
</protein>
<organism evidence="2 3">
    <name type="scientific">Caulobacter hibisci</name>
    <dbReference type="NCBI Taxonomy" id="2035993"/>
    <lineage>
        <taxon>Bacteria</taxon>
        <taxon>Pseudomonadati</taxon>
        <taxon>Pseudomonadota</taxon>
        <taxon>Alphaproteobacteria</taxon>
        <taxon>Caulobacterales</taxon>
        <taxon>Caulobacteraceae</taxon>
        <taxon>Caulobacter</taxon>
    </lineage>
</organism>
<dbReference type="EMBL" id="JADWOX010000001">
    <property type="protein sequence ID" value="MBI1682340.1"/>
    <property type="molecule type" value="Genomic_DNA"/>
</dbReference>
<name>A0ABS0SRU1_9CAUL</name>
<keyword evidence="3" id="KW-1185">Reference proteome</keyword>
<evidence type="ECO:0000313" key="2">
    <source>
        <dbReference type="EMBL" id="MBI1682340.1"/>
    </source>
</evidence>
<gene>
    <name evidence="2" type="ORF">I4Q42_01515</name>
</gene>
<sequence>MTDAVETTDMIALVAENPSVVLTDPKAYAAWKVMVEAESAKAGTDVSTAKARDVIRAAAAKVVRSKTAIDAARKSLTEDYRAKVKAINDVGGAIVEEVAEIAARVRQPLTDWEEAEKARETAATDLFARLKAAAQVSFDDTAAGVSARLAEVEAITIDAEAYGDFTDAAREAWSKTTADLTVAVERLTQAEAERAELERMRAAEAERLAQAEAARMEEERKAREAEEAAARERAAEEARLAEAERVARAAEQARQDALAEAERQRVAAEESAAAERRRMEEAHAAELRRVEQEAQAERDRVAAEERRKAEEAAEAARVEAARQANREHRSSVMGAAKVALMGIEGVDEFAAVAIVKAIVAGSIPAVTLQF</sequence>
<dbReference type="RefSeq" id="WP_198574296.1">
    <property type="nucleotide sequence ID" value="NZ_JADWOX010000001.1"/>
</dbReference>
<dbReference type="Proteomes" id="UP000639859">
    <property type="component" value="Unassembled WGS sequence"/>
</dbReference>
<accession>A0ABS0SRU1</accession>
<comment type="caution">
    <text evidence="2">The sequence shown here is derived from an EMBL/GenBank/DDBJ whole genome shotgun (WGS) entry which is preliminary data.</text>
</comment>